<proteinExistence type="predicted"/>
<dbReference type="Gene3D" id="2.60.40.10">
    <property type="entry name" value="Immunoglobulins"/>
    <property type="match status" value="3"/>
</dbReference>
<keyword evidence="2" id="KW-1133">Transmembrane helix</keyword>
<keyword evidence="1" id="KW-0677">Repeat</keyword>
<dbReference type="OrthoDB" id="441950at2759"/>
<keyword evidence="5" id="KW-1185">Reference proteome</keyword>
<dbReference type="Pfam" id="PF00041">
    <property type="entry name" value="fn3"/>
    <property type="match status" value="2"/>
</dbReference>
<gene>
    <name evidence="4" type="ORF">FOL47_010748</name>
</gene>
<dbReference type="InterPro" id="IPR013783">
    <property type="entry name" value="Ig-like_fold"/>
</dbReference>
<name>A0A7J6MPR7_PERCH</name>
<protein>
    <recommendedName>
        <fullName evidence="3">Fibronectin type-III domain-containing protein</fullName>
    </recommendedName>
</protein>
<feature type="domain" description="Fibronectin type-III" evidence="3">
    <location>
        <begin position="300"/>
        <end position="387"/>
    </location>
</feature>
<keyword evidence="2" id="KW-0472">Membrane</keyword>
<evidence type="ECO:0000256" key="1">
    <source>
        <dbReference type="ARBA" id="ARBA00022737"/>
    </source>
</evidence>
<keyword evidence="2" id="KW-0812">Transmembrane</keyword>
<dbReference type="InterPro" id="IPR036116">
    <property type="entry name" value="FN3_sf"/>
</dbReference>
<reference evidence="4 5" key="1">
    <citation type="submission" date="2020-04" db="EMBL/GenBank/DDBJ databases">
        <title>Perkinsus chesapeaki whole genome sequence.</title>
        <authorList>
            <person name="Bogema D.R."/>
        </authorList>
    </citation>
    <scope>NUCLEOTIDE SEQUENCE [LARGE SCALE GENOMIC DNA]</scope>
    <source>
        <strain evidence="4">ATCC PRA-425</strain>
    </source>
</reference>
<evidence type="ECO:0000313" key="4">
    <source>
        <dbReference type="EMBL" id="KAF4673307.1"/>
    </source>
</evidence>
<dbReference type="SMART" id="SM00060">
    <property type="entry name" value="FN3"/>
    <property type="match status" value="3"/>
</dbReference>
<organism evidence="4 5">
    <name type="scientific">Perkinsus chesapeaki</name>
    <name type="common">Clam parasite</name>
    <name type="synonym">Perkinsus andrewsi</name>
    <dbReference type="NCBI Taxonomy" id="330153"/>
    <lineage>
        <taxon>Eukaryota</taxon>
        <taxon>Sar</taxon>
        <taxon>Alveolata</taxon>
        <taxon>Perkinsozoa</taxon>
        <taxon>Perkinsea</taxon>
        <taxon>Perkinsida</taxon>
        <taxon>Perkinsidae</taxon>
        <taxon>Perkinsus</taxon>
    </lineage>
</organism>
<dbReference type="EMBL" id="JAAPAO010000086">
    <property type="protein sequence ID" value="KAF4673307.1"/>
    <property type="molecule type" value="Genomic_DNA"/>
</dbReference>
<dbReference type="SUPFAM" id="SSF49265">
    <property type="entry name" value="Fibronectin type III"/>
    <property type="match status" value="2"/>
</dbReference>
<dbReference type="PROSITE" id="PS50853">
    <property type="entry name" value="FN3"/>
    <property type="match status" value="3"/>
</dbReference>
<accession>A0A7J6MPR7</accession>
<evidence type="ECO:0000256" key="2">
    <source>
        <dbReference type="SAM" id="Phobius"/>
    </source>
</evidence>
<dbReference type="InterPro" id="IPR050964">
    <property type="entry name" value="Striated_Muscle_Regulatory"/>
</dbReference>
<sequence length="617" mass="65435">MGKFFPFGGSSANTVVADDECSNSEKNDEVQASRWTRAKPYCFCCMRYGCACIIGALIAVAIILIVLWQIGLFGGKKGSPSTVIDLGELPYPRVTSGYTEVNVTLSPVAAALTYKPKYFLLESQPAVSASGRFLADTDGSWTVNSKVNYESVPVVAQIAGLTAGASFIVRYRIEMEDGRLSSPSVSVLASLLPPAPPSAPGLAAYNTSTSSVSVIMVPPASVHGSNVTSYSMRYKVGSSTNWTSETIQAEDATKPFTVSGLSPQQNVAFTLTAFNGIGSSPSSAEYSMRSDADGAAVPGKVGAITASNITSNSILLQWPPVQDNGAMILRYRITVDNQRTVEVDGHMSRGTVTGLARGTSYQVTVYAVNSKGDGGASDPITVKTKNDCSADPPSQPTIQTVFADGLSVRWYPPKNPTCDLAISGYRVVWSDGNGVACTPSDGLNFCDITGLSNQKSYSVKVQSQNEAGWSDRQTSVLTATTLPKAPSGVGCNTRDQVRWWKSVANNDGSSLYYDGQQFSQQMVACGKSAYGDKAGVSRCMRDYTNTPSRTPFNLPALTSVCTDLIGVLMQCGRDHCLSDCVADPASSKCIECNKRNCNQPFYDAGGLPPGIAPENPK</sequence>
<dbReference type="AlphaFoldDB" id="A0A7J6MPR7"/>
<comment type="caution">
    <text evidence="4">The sequence shown here is derived from an EMBL/GenBank/DDBJ whole genome shotgun (WGS) entry which is preliminary data.</text>
</comment>
<dbReference type="PANTHER" id="PTHR13817">
    <property type="entry name" value="TITIN"/>
    <property type="match status" value="1"/>
</dbReference>
<dbReference type="Proteomes" id="UP000591131">
    <property type="component" value="Unassembled WGS sequence"/>
</dbReference>
<evidence type="ECO:0000313" key="5">
    <source>
        <dbReference type="Proteomes" id="UP000591131"/>
    </source>
</evidence>
<dbReference type="CDD" id="cd00063">
    <property type="entry name" value="FN3"/>
    <property type="match status" value="3"/>
</dbReference>
<feature type="domain" description="Fibronectin type-III" evidence="3">
    <location>
        <begin position="196"/>
        <end position="293"/>
    </location>
</feature>
<dbReference type="InterPro" id="IPR003961">
    <property type="entry name" value="FN3_dom"/>
</dbReference>
<feature type="domain" description="Fibronectin type-III" evidence="3">
    <location>
        <begin position="392"/>
        <end position="484"/>
    </location>
</feature>
<feature type="transmembrane region" description="Helical" evidence="2">
    <location>
        <begin position="48"/>
        <end position="70"/>
    </location>
</feature>
<dbReference type="PANTHER" id="PTHR13817:SF73">
    <property type="entry name" value="FIBRONECTIN TYPE-III DOMAIN-CONTAINING PROTEIN"/>
    <property type="match status" value="1"/>
</dbReference>
<evidence type="ECO:0000259" key="3">
    <source>
        <dbReference type="PROSITE" id="PS50853"/>
    </source>
</evidence>